<comment type="similarity">
    <text evidence="11">Belongs to the glycosyltransferase 51 family.</text>
</comment>
<evidence type="ECO:0000256" key="9">
    <source>
        <dbReference type="ARBA" id="ARBA00023136"/>
    </source>
</evidence>
<dbReference type="EMBL" id="JAAQPH010000001">
    <property type="protein sequence ID" value="NIA67162.1"/>
    <property type="molecule type" value="Genomic_DNA"/>
</dbReference>
<keyword evidence="1 11" id="KW-1003">Cell membrane</keyword>
<dbReference type="HAMAP" id="MF_00766">
    <property type="entry name" value="PGT_MtgA"/>
    <property type="match status" value="1"/>
</dbReference>
<evidence type="ECO:0000256" key="6">
    <source>
        <dbReference type="ARBA" id="ARBA00022960"/>
    </source>
</evidence>
<dbReference type="EC" id="2.4.99.28" evidence="11"/>
<comment type="subcellular location">
    <subcellularLocation>
        <location evidence="11">Cell inner membrane</location>
        <topology evidence="11">Single-pass membrane protein</topology>
    </subcellularLocation>
</comment>
<keyword evidence="8 11" id="KW-1133">Transmembrane helix</keyword>
<accession>A0A967C6D0</accession>
<reference evidence="13" key="1">
    <citation type="submission" date="2020-03" db="EMBL/GenBank/DDBJ databases">
        <title>Genome of Pelagibius litoralis DSM 21314T.</title>
        <authorList>
            <person name="Wang G."/>
        </authorList>
    </citation>
    <scope>NUCLEOTIDE SEQUENCE</scope>
    <source>
        <strain evidence="13">DSM 21314</strain>
    </source>
</reference>
<keyword evidence="2 11" id="KW-0997">Cell inner membrane</keyword>
<dbReference type="Proteomes" id="UP000761264">
    <property type="component" value="Unassembled WGS sequence"/>
</dbReference>
<dbReference type="AlphaFoldDB" id="A0A967C6D0"/>
<evidence type="ECO:0000313" key="13">
    <source>
        <dbReference type="EMBL" id="NIA67162.1"/>
    </source>
</evidence>
<sequence>MRRWLIWGFLIAVFLPTALIVVYRFLPPPITPLMVIRLFEGQGLERDWVSWKDISPNLRRAAVAAEDNLFCEHSGFDWLSLEAAVKSYAEGKRAGGGSTISMQTAKNLFLWPRRSVVRKALEVPLTGAVELLWPKQRIMEVYLNIAEWGPGIYGAEAAARAYYGVSASKLSLRQASQLAAVLPSPLKWRASPPEDYVARRAATIRKRIGQLGPLLDCVSE</sequence>
<dbReference type="GO" id="GO:0071555">
    <property type="term" value="P:cell wall organization"/>
    <property type="evidence" value="ECO:0007669"/>
    <property type="project" value="UniProtKB-KW"/>
</dbReference>
<dbReference type="SUPFAM" id="SSF53955">
    <property type="entry name" value="Lysozyme-like"/>
    <property type="match status" value="1"/>
</dbReference>
<gene>
    <name evidence="11 13" type="primary">mtgA</name>
    <name evidence="13" type="ORF">HBA54_00985</name>
</gene>
<evidence type="ECO:0000256" key="4">
    <source>
        <dbReference type="ARBA" id="ARBA00022679"/>
    </source>
</evidence>
<evidence type="ECO:0000256" key="2">
    <source>
        <dbReference type="ARBA" id="ARBA00022519"/>
    </source>
</evidence>
<dbReference type="PANTHER" id="PTHR30400:SF0">
    <property type="entry name" value="BIOSYNTHETIC PEPTIDOGLYCAN TRANSGLYCOSYLASE"/>
    <property type="match status" value="1"/>
</dbReference>
<keyword evidence="7 11" id="KW-0573">Peptidoglycan synthesis</keyword>
<dbReference type="GO" id="GO:0009274">
    <property type="term" value="C:peptidoglycan-based cell wall"/>
    <property type="evidence" value="ECO:0007669"/>
    <property type="project" value="InterPro"/>
</dbReference>
<keyword evidence="10 11" id="KW-0961">Cell wall biogenesis/degradation</keyword>
<evidence type="ECO:0000256" key="1">
    <source>
        <dbReference type="ARBA" id="ARBA00022475"/>
    </source>
</evidence>
<feature type="domain" description="Glycosyl transferase family 51" evidence="12">
    <location>
        <begin position="42"/>
        <end position="206"/>
    </location>
</feature>
<keyword evidence="9 11" id="KW-0472">Membrane</keyword>
<evidence type="ECO:0000256" key="11">
    <source>
        <dbReference type="HAMAP-Rule" id="MF_00766"/>
    </source>
</evidence>
<evidence type="ECO:0000259" key="12">
    <source>
        <dbReference type="Pfam" id="PF00912"/>
    </source>
</evidence>
<dbReference type="GO" id="GO:0008360">
    <property type="term" value="P:regulation of cell shape"/>
    <property type="evidence" value="ECO:0007669"/>
    <property type="project" value="UniProtKB-KW"/>
</dbReference>
<evidence type="ECO:0000313" key="14">
    <source>
        <dbReference type="Proteomes" id="UP000761264"/>
    </source>
</evidence>
<dbReference type="GO" id="GO:0008955">
    <property type="term" value="F:peptidoglycan glycosyltransferase activity"/>
    <property type="evidence" value="ECO:0007669"/>
    <property type="project" value="UniProtKB-UniRule"/>
</dbReference>
<evidence type="ECO:0000256" key="8">
    <source>
        <dbReference type="ARBA" id="ARBA00022989"/>
    </source>
</evidence>
<keyword evidence="4 11" id="KW-0808">Transferase</keyword>
<proteinExistence type="inferred from homology"/>
<comment type="function">
    <text evidence="11">Peptidoglycan polymerase that catalyzes glycan chain elongation from lipid-linked precursors.</text>
</comment>
<name>A0A967C6D0_9PROT</name>
<dbReference type="GO" id="GO:0009252">
    <property type="term" value="P:peptidoglycan biosynthetic process"/>
    <property type="evidence" value="ECO:0007669"/>
    <property type="project" value="UniProtKB-UniRule"/>
</dbReference>
<comment type="pathway">
    <text evidence="11">Cell wall biogenesis; peptidoglycan biosynthesis.</text>
</comment>
<organism evidence="13 14">
    <name type="scientific">Pelagibius litoralis</name>
    <dbReference type="NCBI Taxonomy" id="374515"/>
    <lineage>
        <taxon>Bacteria</taxon>
        <taxon>Pseudomonadati</taxon>
        <taxon>Pseudomonadota</taxon>
        <taxon>Alphaproteobacteria</taxon>
        <taxon>Rhodospirillales</taxon>
        <taxon>Rhodovibrionaceae</taxon>
        <taxon>Pelagibius</taxon>
    </lineage>
</organism>
<dbReference type="GO" id="GO:0005886">
    <property type="term" value="C:plasma membrane"/>
    <property type="evidence" value="ECO:0007669"/>
    <property type="project" value="UniProtKB-SubCell"/>
</dbReference>
<dbReference type="Gene3D" id="1.10.3810.10">
    <property type="entry name" value="Biosynthetic peptidoglycan transglycosylase-like"/>
    <property type="match status" value="1"/>
</dbReference>
<dbReference type="Pfam" id="PF00912">
    <property type="entry name" value="Transgly"/>
    <property type="match status" value="1"/>
</dbReference>
<dbReference type="InterPro" id="IPR001264">
    <property type="entry name" value="Glyco_trans_51"/>
</dbReference>
<evidence type="ECO:0000256" key="3">
    <source>
        <dbReference type="ARBA" id="ARBA00022676"/>
    </source>
</evidence>
<keyword evidence="14" id="KW-1185">Reference proteome</keyword>
<evidence type="ECO:0000256" key="7">
    <source>
        <dbReference type="ARBA" id="ARBA00022984"/>
    </source>
</evidence>
<keyword evidence="6 11" id="KW-0133">Cell shape</keyword>
<comment type="catalytic activity">
    <reaction evidence="11">
        <text>[GlcNAc-(1-&gt;4)-Mur2Ac(oyl-L-Ala-gamma-D-Glu-L-Lys-D-Ala-D-Ala)](n)-di-trans,octa-cis-undecaprenyl diphosphate + beta-D-GlcNAc-(1-&gt;4)-Mur2Ac(oyl-L-Ala-gamma-D-Glu-L-Lys-D-Ala-D-Ala)-di-trans,octa-cis-undecaprenyl diphosphate = [GlcNAc-(1-&gt;4)-Mur2Ac(oyl-L-Ala-gamma-D-Glu-L-Lys-D-Ala-D-Ala)](n+1)-di-trans,octa-cis-undecaprenyl diphosphate + di-trans,octa-cis-undecaprenyl diphosphate + H(+)</text>
        <dbReference type="Rhea" id="RHEA:23708"/>
        <dbReference type="Rhea" id="RHEA-COMP:9602"/>
        <dbReference type="Rhea" id="RHEA-COMP:9603"/>
        <dbReference type="ChEBI" id="CHEBI:15378"/>
        <dbReference type="ChEBI" id="CHEBI:58405"/>
        <dbReference type="ChEBI" id="CHEBI:60033"/>
        <dbReference type="ChEBI" id="CHEBI:78435"/>
        <dbReference type="EC" id="2.4.99.28"/>
    </reaction>
</comment>
<dbReference type="PANTHER" id="PTHR30400">
    <property type="entry name" value="MONOFUNCTIONAL BIOSYNTHETIC PEPTIDOGLYCAN TRANSGLYCOSYLASE"/>
    <property type="match status" value="1"/>
</dbReference>
<dbReference type="InterPro" id="IPR036950">
    <property type="entry name" value="PBP_transglycosylase"/>
</dbReference>
<evidence type="ECO:0000256" key="10">
    <source>
        <dbReference type="ARBA" id="ARBA00023316"/>
    </source>
</evidence>
<evidence type="ECO:0000256" key="5">
    <source>
        <dbReference type="ARBA" id="ARBA00022692"/>
    </source>
</evidence>
<dbReference type="GO" id="GO:0016763">
    <property type="term" value="F:pentosyltransferase activity"/>
    <property type="evidence" value="ECO:0007669"/>
    <property type="project" value="InterPro"/>
</dbReference>
<dbReference type="InterPro" id="IPR023346">
    <property type="entry name" value="Lysozyme-like_dom_sf"/>
</dbReference>
<dbReference type="NCBIfam" id="TIGR02070">
    <property type="entry name" value="mono_pep_trsgly"/>
    <property type="match status" value="1"/>
</dbReference>
<dbReference type="InterPro" id="IPR011812">
    <property type="entry name" value="Pep_trsgly"/>
</dbReference>
<keyword evidence="5 11" id="KW-0812">Transmembrane</keyword>
<keyword evidence="3 11" id="KW-0328">Glycosyltransferase</keyword>
<protein>
    <recommendedName>
        <fullName evidence="11">Biosynthetic peptidoglycan transglycosylase</fullName>
        <ecNumber evidence="11">2.4.99.28</ecNumber>
    </recommendedName>
    <alternativeName>
        <fullName evidence="11">Glycan polymerase</fullName>
    </alternativeName>
    <alternativeName>
        <fullName evidence="11">Peptidoglycan glycosyltransferase MtgA</fullName>
        <shortName evidence="11">PGT</shortName>
    </alternativeName>
</protein>
<comment type="caution">
    <text evidence="13">The sequence shown here is derived from an EMBL/GenBank/DDBJ whole genome shotgun (WGS) entry which is preliminary data.</text>
</comment>